<evidence type="ECO:0008006" key="4">
    <source>
        <dbReference type="Google" id="ProtNLM"/>
    </source>
</evidence>
<proteinExistence type="predicted"/>
<feature type="transmembrane region" description="Helical" evidence="1">
    <location>
        <begin position="37"/>
        <end position="59"/>
    </location>
</feature>
<name>A3K5V3_SAGS3</name>
<dbReference type="Proteomes" id="UP000005713">
    <property type="component" value="Unassembled WGS sequence"/>
</dbReference>
<dbReference type="AlphaFoldDB" id="A3K5V3"/>
<dbReference type="EMBL" id="AAYA01000009">
    <property type="protein sequence ID" value="EBA07492.1"/>
    <property type="molecule type" value="Genomic_DNA"/>
</dbReference>
<gene>
    <name evidence="2" type="ORF">SSE37_21875</name>
</gene>
<dbReference type="RefSeq" id="WP_005860546.1">
    <property type="nucleotide sequence ID" value="NZ_AAYA01000009.1"/>
</dbReference>
<evidence type="ECO:0000313" key="3">
    <source>
        <dbReference type="Proteomes" id="UP000005713"/>
    </source>
</evidence>
<keyword evidence="1" id="KW-1133">Transmembrane helix</keyword>
<keyword evidence="1" id="KW-0472">Membrane</keyword>
<accession>A3K5V3</accession>
<evidence type="ECO:0000256" key="1">
    <source>
        <dbReference type="SAM" id="Phobius"/>
    </source>
</evidence>
<dbReference type="eggNOG" id="ENOG5033CHP">
    <property type="taxonomic scope" value="Bacteria"/>
</dbReference>
<reference evidence="2 3" key="1">
    <citation type="submission" date="2006-06" db="EMBL/GenBank/DDBJ databases">
        <authorList>
            <person name="Moran M.A."/>
            <person name="Ferriera S."/>
            <person name="Johnson J."/>
            <person name="Kravitz S."/>
            <person name="Beeson K."/>
            <person name="Sutton G."/>
            <person name="Rogers Y.-H."/>
            <person name="Friedman R."/>
            <person name="Frazier M."/>
            <person name="Venter J.C."/>
        </authorList>
    </citation>
    <scope>NUCLEOTIDE SEQUENCE [LARGE SCALE GENOMIC DNA]</scope>
    <source>
        <strain evidence="2 3">E-37</strain>
    </source>
</reference>
<comment type="caution">
    <text evidence="2">The sequence shown here is derived from an EMBL/GenBank/DDBJ whole genome shotgun (WGS) entry which is preliminary data.</text>
</comment>
<keyword evidence="1" id="KW-0812">Transmembrane</keyword>
<organism evidence="2 3">
    <name type="scientific">Sagittula stellata (strain ATCC 700073 / DSM 11524 / E-37)</name>
    <dbReference type="NCBI Taxonomy" id="388399"/>
    <lineage>
        <taxon>Bacteria</taxon>
        <taxon>Pseudomonadati</taxon>
        <taxon>Pseudomonadota</taxon>
        <taxon>Alphaproteobacteria</taxon>
        <taxon>Rhodobacterales</taxon>
        <taxon>Roseobacteraceae</taxon>
        <taxon>Sagittula</taxon>
    </lineage>
</organism>
<evidence type="ECO:0000313" key="2">
    <source>
        <dbReference type="EMBL" id="EBA07492.1"/>
    </source>
</evidence>
<dbReference type="OrthoDB" id="7362327at2"/>
<keyword evidence="3" id="KW-1185">Reference proteome</keyword>
<sequence>MARLLDVQHPFFKPLWRRIVTVAACLGWALLELSWGGPMWALLFGLIGLYCAYQFFFAFDPKEAETKEEDS</sequence>
<protein>
    <recommendedName>
        <fullName evidence="4">DUF3329 domain-containing protein</fullName>
    </recommendedName>
</protein>